<protein>
    <submittedName>
        <fullName evidence="1">Uncharacterized protein</fullName>
    </submittedName>
</protein>
<gene>
    <name evidence="1" type="ORF">Fcan01_00236</name>
</gene>
<dbReference type="EMBL" id="LNIX01000001">
    <property type="protein sequence ID" value="OXA61799.1"/>
    <property type="molecule type" value="Genomic_DNA"/>
</dbReference>
<evidence type="ECO:0000313" key="2">
    <source>
        <dbReference type="Proteomes" id="UP000198287"/>
    </source>
</evidence>
<evidence type="ECO:0000313" key="1">
    <source>
        <dbReference type="EMBL" id="OXA61799.1"/>
    </source>
</evidence>
<reference evidence="1 2" key="1">
    <citation type="submission" date="2015-12" db="EMBL/GenBank/DDBJ databases">
        <title>The genome of Folsomia candida.</title>
        <authorList>
            <person name="Faddeeva A."/>
            <person name="Derks M.F."/>
            <person name="Anvar Y."/>
            <person name="Smit S."/>
            <person name="Van Straalen N."/>
            <person name="Roelofs D."/>
        </authorList>
    </citation>
    <scope>NUCLEOTIDE SEQUENCE [LARGE SCALE GENOMIC DNA]</scope>
    <source>
        <strain evidence="1 2">VU population</strain>
        <tissue evidence="1">Whole body</tissue>
    </source>
</reference>
<dbReference type="AlphaFoldDB" id="A0A226EW99"/>
<comment type="caution">
    <text evidence="1">The sequence shown here is derived from an EMBL/GenBank/DDBJ whole genome shotgun (WGS) entry which is preliminary data.</text>
</comment>
<dbReference type="Proteomes" id="UP000198287">
    <property type="component" value="Unassembled WGS sequence"/>
</dbReference>
<proteinExistence type="predicted"/>
<accession>A0A226EW99</accession>
<name>A0A226EW99_FOLCA</name>
<organism evidence="1 2">
    <name type="scientific">Folsomia candida</name>
    <name type="common">Springtail</name>
    <dbReference type="NCBI Taxonomy" id="158441"/>
    <lineage>
        <taxon>Eukaryota</taxon>
        <taxon>Metazoa</taxon>
        <taxon>Ecdysozoa</taxon>
        <taxon>Arthropoda</taxon>
        <taxon>Hexapoda</taxon>
        <taxon>Collembola</taxon>
        <taxon>Entomobryomorpha</taxon>
        <taxon>Isotomoidea</taxon>
        <taxon>Isotomidae</taxon>
        <taxon>Proisotominae</taxon>
        <taxon>Folsomia</taxon>
    </lineage>
</organism>
<sequence>MICSVVGNGLSSYGFIPPPTNTPIFVTNEVTEIENYKSIIESHIQQDHNLQNLVTNSNENLLVTAAASSILIKELVAKLIELKGTSPSSTDQKRFARAIILVIPAWRYPGSEDGTDILFDQVGRGGLIQARLRHIHKALFKNQPKTKKRKELVIEQLRARPVRAWPEARQSIETRCADFKKSGKTEPTGSL</sequence>
<keyword evidence="2" id="KW-1185">Reference proteome</keyword>